<accession>A0A7W5FMY5</accession>
<reference evidence="2 3" key="1">
    <citation type="submission" date="2020-08" db="EMBL/GenBank/DDBJ databases">
        <title>Genomic Encyclopedia of Type Strains, Phase III (KMG-III): the genomes of soil and plant-associated and newly described type strains.</title>
        <authorList>
            <person name="Whitman W."/>
        </authorList>
    </citation>
    <scope>NUCLEOTIDE SEQUENCE [LARGE SCALE GENOMIC DNA]</scope>
    <source>
        <strain evidence="2 3">CECT 5862</strain>
    </source>
</reference>
<evidence type="ECO:0000313" key="3">
    <source>
        <dbReference type="Proteomes" id="UP000570361"/>
    </source>
</evidence>
<sequence length="241" mass="26640">MKKKWIAFSSLILALCLLASSLPAYAATTTSSAYNKLVATYSKKSRHATLLNEGDTLYNVYVYATAKETRAKTKPAACPAQGKNLFMNQYRIAYFKKGGSTAEIMNPGSFPLTGKYTFVYTLVGSPNLLVFATCETAPLSSYHIYAMVNGTLKQINGLSYGVSNAIRATGSGLYQNVEYTPTKKQWSFVNYKLDKTKLKFVATKTYTMNEEEGKAAYAYWNGSKTAVINDAYIKQHQVGQE</sequence>
<feature type="signal peptide" evidence="1">
    <location>
        <begin position="1"/>
        <end position="26"/>
    </location>
</feature>
<name>A0A7W5FMY5_9BACL</name>
<dbReference type="RefSeq" id="WP_183600529.1">
    <property type="nucleotide sequence ID" value="NZ_JACHXK010000005.1"/>
</dbReference>
<feature type="chain" id="PRO_5030680413" evidence="1">
    <location>
        <begin position="27"/>
        <end position="241"/>
    </location>
</feature>
<gene>
    <name evidence="2" type="ORF">FHS18_002690</name>
</gene>
<protein>
    <submittedName>
        <fullName evidence="2">Uncharacterized protein</fullName>
    </submittedName>
</protein>
<evidence type="ECO:0000256" key="1">
    <source>
        <dbReference type="SAM" id="SignalP"/>
    </source>
</evidence>
<proteinExistence type="predicted"/>
<keyword evidence="3" id="KW-1185">Reference proteome</keyword>
<organism evidence="2 3">
    <name type="scientific">Paenibacillus phyllosphaerae</name>
    <dbReference type="NCBI Taxonomy" id="274593"/>
    <lineage>
        <taxon>Bacteria</taxon>
        <taxon>Bacillati</taxon>
        <taxon>Bacillota</taxon>
        <taxon>Bacilli</taxon>
        <taxon>Bacillales</taxon>
        <taxon>Paenibacillaceae</taxon>
        <taxon>Paenibacillus</taxon>
    </lineage>
</organism>
<comment type="caution">
    <text evidence="2">The sequence shown here is derived from an EMBL/GenBank/DDBJ whole genome shotgun (WGS) entry which is preliminary data.</text>
</comment>
<keyword evidence="1" id="KW-0732">Signal</keyword>
<dbReference type="Proteomes" id="UP000570361">
    <property type="component" value="Unassembled WGS sequence"/>
</dbReference>
<dbReference type="EMBL" id="JACHXK010000005">
    <property type="protein sequence ID" value="MBB3110623.1"/>
    <property type="molecule type" value="Genomic_DNA"/>
</dbReference>
<evidence type="ECO:0000313" key="2">
    <source>
        <dbReference type="EMBL" id="MBB3110623.1"/>
    </source>
</evidence>
<dbReference type="AlphaFoldDB" id="A0A7W5FMY5"/>